<keyword evidence="6 11" id="KW-0328">Glycosyltransferase</keyword>
<keyword evidence="12" id="KW-1185">Reference proteome</keyword>
<dbReference type="STRING" id="1936003.STSP2_03393"/>
<organism evidence="11 12">
    <name type="scientific">Anaerohalosphaera lusitana</name>
    <dbReference type="NCBI Taxonomy" id="1936003"/>
    <lineage>
        <taxon>Bacteria</taxon>
        <taxon>Pseudomonadati</taxon>
        <taxon>Planctomycetota</taxon>
        <taxon>Phycisphaerae</taxon>
        <taxon>Sedimentisphaerales</taxon>
        <taxon>Anaerohalosphaeraceae</taxon>
        <taxon>Anaerohalosphaera</taxon>
    </lineage>
</organism>
<evidence type="ECO:0000256" key="2">
    <source>
        <dbReference type="ARBA" id="ARBA00012687"/>
    </source>
</evidence>
<gene>
    <name evidence="11" type="primary">lpxB</name>
    <name evidence="11" type="ORF">STSP2_03393</name>
</gene>
<dbReference type="RefSeq" id="WP_146663797.1">
    <property type="nucleotide sequence ID" value="NZ_CP019791.1"/>
</dbReference>
<comment type="function">
    <text evidence="1">Condensation of UDP-2,3-diacylglucosamine and 2,3-diacylglucosamine-1-phosphate to form lipid A disaccharide, a precursor of lipid A, a phosphorylated glycolipid that anchors the lipopolysaccharide to the outer membrane of the cell.</text>
</comment>
<dbReference type="GO" id="GO:0009245">
    <property type="term" value="P:lipid A biosynthetic process"/>
    <property type="evidence" value="ECO:0007669"/>
    <property type="project" value="UniProtKB-UniRule"/>
</dbReference>
<evidence type="ECO:0000256" key="3">
    <source>
        <dbReference type="ARBA" id="ARBA00020902"/>
    </source>
</evidence>
<dbReference type="NCBIfam" id="TIGR00215">
    <property type="entry name" value="lpxB"/>
    <property type="match status" value="1"/>
</dbReference>
<dbReference type="PANTHER" id="PTHR30372:SF4">
    <property type="entry name" value="LIPID-A-DISACCHARIDE SYNTHASE, MITOCHONDRIAL-RELATED"/>
    <property type="match status" value="1"/>
</dbReference>
<proteinExistence type="predicted"/>
<comment type="catalytic activity">
    <reaction evidence="9">
        <text>a lipid X + a UDP-2-N,3-O-bis[(3R)-3-hydroxyacyl]-alpha-D-glucosamine = a lipid A disaccharide + UDP + H(+)</text>
        <dbReference type="Rhea" id="RHEA:67828"/>
        <dbReference type="ChEBI" id="CHEBI:15378"/>
        <dbReference type="ChEBI" id="CHEBI:58223"/>
        <dbReference type="ChEBI" id="CHEBI:137748"/>
        <dbReference type="ChEBI" id="CHEBI:176338"/>
        <dbReference type="ChEBI" id="CHEBI:176343"/>
        <dbReference type="EC" id="2.4.1.182"/>
    </reaction>
</comment>
<dbReference type="OrthoDB" id="9801642at2"/>
<dbReference type="AlphaFoldDB" id="A0A1U9NR36"/>
<evidence type="ECO:0000256" key="4">
    <source>
        <dbReference type="ARBA" id="ARBA00022516"/>
    </source>
</evidence>
<reference evidence="12" key="1">
    <citation type="submission" date="2017-02" db="EMBL/GenBank/DDBJ databases">
        <title>Comparative genomics and description of representatives of a novel lineage of planctomycetes thriving in anoxic sediments.</title>
        <authorList>
            <person name="Spring S."/>
            <person name="Bunk B."/>
            <person name="Sproer C."/>
        </authorList>
    </citation>
    <scope>NUCLEOTIDE SEQUENCE [LARGE SCALE GENOMIC DNA]</scope>
    <source>
        <strain evidence="12">ST-NAGAB-D1</strain>
    </source>
</reference>
<evidence type="ECO:0000313" key="12">
    <source>
        <dbReference type="Proteomes" id="UP000189674"/>
    </source>
</evidence>
<dbReference type="GO" id="GO:0005543">
    <property type="term" value="F:phospholipid binding"/>
    <property type="evidence" value="ECO:0007669"/>
    <property type="project" value="TreeGrafter"/>
</dbReference>
<evidence type="ECO:0000256" key="5">
    <source>
        <dbReference type="ARBA" id="ARBA00022556"/>
    </source>
</evidence>
<dbReference type="InterPro" id="IPR003835">
    <property type="entry name" value="Glyco_trans_19"/>
</dbReference>
<name>A0A1U9NR36_9BACT</name>
<dbReference type="EMBL" id="CP019791">
    <property type="protein sequence ID" value="AQT70188.1"/>
    <property type="molecule type" value="Genomic_DNA"/>
</dbReference>
<dbReference type="GO" id="GO:0008915">
    <property type="term" value="F:lipid-A-disaccharide synthase activity"/>
    <property type="evidence" value="ECO:0007669"/>
    <property type="project" value="UniProtKB-UniRule"/>
</dbReference>
<evidence type="ECO:0000256" key="8">
    <source>
        <dbReference type="ARBA" id="ARBA00023098"/>
    </source>
</evidence>
<evidence type="ECO:0000256" key="6">
    <source>
        <dbReference type="ARBA" id="ARBA00022676"/>
    </source>
</evidence>
<evidence type="ECO:0000256" key="9">
    <source>
        <dbReference type="ARBA" id="ARBA00048975"/>
    </source>
</evidence>
<protein>
    <recommendedName>
        <fullName evidence="3 10">Lipid-A-disaccharide synthase</fullName>
        <ecNumber evidence="2 10">2.4.1.182</ecNumber>
    </recommendedName>
</protein>
<dbReference type="Pfam" id="PF02684">
    <property type="entry name" value="LpxB"/>
    <property type="match status" value="1"/>
</dbReference>
<evidence type="ECO:0000256" key="10">
    <source>
        <dbReference type="NCBIfam" id="TIGR00215"/>
    </source>
</evidence>
<dbReference type="KEGG" id="alus:STSP2_03393"/>
<keyword evidence="7 11" id="KW-0808">Transferase</keyword>
<evidence type="ECO:0000256" key="1">
    <source>
        <dbReference type="ARBA" id="ARBA00002056"/>
    </source>
</evidence>
<evidence type="ECO:0000313" key="11">
    <source>
        <dbReference type="EMBL" id="AQT70188.1"/>
    </source>
</evidence>
<dbReference type="SUPFAM" id="SSF53756">
    <property type="entry name" value="UDP-Glycosyltransferase/glycogen phosphorylase"/>
    <property type="match status" value="1"/>
</dbReference>
<dbReference type="PANTHER" id="PTHR30372">
    <property type="entry name" value="LIPID-A-DISACCHARIDE SYNTHASE"/>
    <property type="match status" value="1"/>
</dbReference>
<sequence>MKKRIFISACEPSAELHCANLIDTVNAKVAANENAYDHVTEIEWVGLGGEKMSSAGCELIENTVSRAAMIYNVFGQIGWYWKLIGRVKRYFKENKVDLCIVCDSPAFNFHIARAAKKAGTKVMFYVAPQLWAWAPWRIGKLRRLCDKLACILPFEKDWFAARGVDAEFVGNPLLDELDGNIREAYKNYFDYEPGTANVALLPGSRDAEIETLWPAMQDVGLMLREKWPGVRFTTAAVSEEKLAALKEMQFEEFECEYVIDDVPGLARRSDMAMVASGSATLQVAAAGCPMVIMYQSNPWMWHLIGRWLIRTRHLSLVNILAKREAAPEYMPYFRDIEPIYERCVGLLSSKSRLNRMSSDMIGIAEPMAKTHTASRVAELAIEMLQ</sequence>
<accession>A0A1U9NR36</accession>
<dbReference type="GO" id="GO:0016020">
    <property type="term" value="C:membrane"/>
    <property type="evidence" value="ECO:0007669"/>
    <property type="project" value="GOC"/>
</dbReference>
<dbReference type="EC" id="2.4.1.182" evidence="2 10"/>
<evidence type="ECO:0000256" key="7">
    <source>
        <dbReference type="ARBA" id="ARBA00022679"/>
    </source>
</evidence>
<keyword evidence="8" id="KW-0443">Lipid metabolism</keyword>
<keyword evidence="4" id="KW-0444">Lipid biosynthesis</keyword>
<dbReference type="Proteomes" id="UP000189674">
    <property type="component" value="Chromosome"/>
</dbReference>
<keyword evidence="5" id="KW-0441">Lipid A biosynthesis</keyword>